<dbReference type="AlphaFoldDB" id="A0A0G1J719"/>
<proteinExistence type="predicted"/>
<evidence type="ECO:0000313" key="2">
    <source>
        <dbReference type="Proteomes" id="UP000034604"/>
    </source>
</evidence>
<feature type="non-terminal residue" evidence="1">
    <location>
        <position position="1"/>
    </location>
</feature>
<gene>
    <name evidence="1" type="ORF">UW62_C0024G0001</name>
</gene>
<dbReference type="Proteomes" id="UP000034604">
    <property type="component" value="Unassembled WGS sequence"/>
</dbReference>
<name>A0A0G1J719_9BACT</name>
<dbReference type="EMBL" id="LCJA01000024">
    <property type="protein sequence ID" value="KKT67466.1"/>
    <property type="molecule type" value="Genomic_DNA"/>
</dbReference>
<organism evidence="1 2">
    <name type="scientific">Candidatus Collierbacteria bacterium GW2011_GWB1_44_35</name>
    <dbReference type="NCBI Taxonomy" id="1618383"/>
    <lineage>
        <taxon>Bacteria</taxon>
        <taxon>Candidatus Collieribacteriota</taxon>
    </lineage>
</organism>
<sequence length="179" mass="20293">GHPFLYSQSPFLPVVNTSHVDEARRLIKVNHYPKPAAACISLFSVGIEQQVAISDQLDFLAQYFQCDDLGVSYWHMGYNSAPNIIVGAYISELFGSEEAQEFLMYEDEGNPLLSRINRYRENMLPQAIELIRNSSSGAEMFDIMASQPALDSRFYTIGVLAAKINYSDMMFKLREHTVH</sequence>
<evidence type="ECO:0000313" key="1">
    <source>
        <dbReference type="EMBL" id="KKT67466.1"/>
    </source>
</evidence>
<protein>
    <submittedName>
        <fullName evidence="1">Uncharacterized protein</fullName>
    </submittedName>
</protein>
<reference evidence="1 2" key="1">
    <citation type="journal article" date="2015" name="Nature">
        <title>rRNA introns, odd ribosomes, and small enigmatic genomes across a large radiation of phyla.</title>
        <authorList>
            <person name="Brown C.T."/>
            <person name="Hug L.A."/>
            <person name="Thomas B.C."/>
            <person name="Sharon I."/>
            <person name="Castelle C.J."/>
            <person name="Singh A."/>
            <person name="Wilkins M.J."/>
            <person name="Williams K.H."/>
            <person name="Banfield J.F."/>
        </authorList>
    </citation>
    <scope>NUCLEOTIDE SEQUENCE [LARGE SCALE GENOMIC DNA]</scope>
</reference>
<accession>A0A0G1J719</accession>
<comment type="caution">
    <text evidence="1">The sequence shown here is derived from an EMBL/GenBank/DDBJ whole genome shotgun (WGS) entry which is preliminary data.</text>
</comment>